<feature type="domain" description="Mechanosensitive ion channel MscS C-terminal" evidence="9">
    <location>
        <begin position="257"/>
        <end position="340"/>
    </location>
</feature>
<keyword evidence="5 7" id="KW-1133">Transmembrane helix</keyword>
<feature type="transmembrane region" description="Helical" evidence="7">
    <location>
        <begin position="131"/>
        <end position="150"/>
    </location>
</feature>
<evidence type="ECO:0000256" key="2">
    <source>
        <dbReference type="ARBA" id="ARBA00008017"/>
    </source>
</evidence>
<dbReference type="RefSeq" id="WP_020583553.1">
    <property type="nucleotide sequence ID" value="NZ_JOJP01000001.1"/>
</dbReference>
<keyword evidence="12" id="KW-1185">Reference proteome</keyword>
<keyword evidence="4 7" id="KW-0812">Transmembrane</keyword>
<accession>A0A081KCF4</accession>
<dbReference type="SUPFAM" id="SSF50182">
    <property type="entry name" value="Sm-like ribonucleoproteins"/>
    <property type="match status" value="1"/>
</dbReference>
<dbReference type="InterPro" id="IPR011014">
    <property type="entry name" value="MscS_channel_TM-2"/>
</dbReference>
<dbReference type="GO" id="GO:0008381">
    <property type="term" value="F:mechanosensitive monoatomic ion channel activity"/>
    <property type="evidence" value="ECO:0007669"/>
    <property type="project" value="UniProtKB-ARBA"/>
</dbReference>
<dbReference type="PANTHER" id="PTHR43634">
    <property type="entry name" value="OW CONDUCTANCE MECHANOSENSITIVE CHANNEL"/>
    <property type="match status" value="1"/>
</dbReference>
<dbReference type="InterPro" id="IPR011066">
    <property type="entry name" value="MscS_channel_C_sf"/>
</dbReference>
<dbReference type="SUPFAM" id="SSF82689">
    <property type="entry name" value="Mechanosensitive channel protein MscS (YggB), C-terminal domain"/>
    <property type="match status" value="1"/>
</dbReference>
<dbReference type="Gene3D" id="1.10.287.1260">
    <property type="match status" value="1"/>
</dbReference>
<reference evidence="11 12" key="1">
    <citation type="submission" date="2014-06" db="EMBL/GenBank/DDBJ databases">
        <title>Whole Genome Sequences of Three Symbiotic Endozoicomonas Bacteria.</title>
        <authorList>
            <person name="Neave M.J."/>
            <person name="Apprill A."/>
            <person name="Voolstra C.R."/>
        </authorList>
    </citation>
    <scope>NUCLEOTIDE SEQUENCE [LARGE SCALE GENOMIC DNA]</scope>
    <source>
        <strain evidence="11 12">DSM 22380</strain>
    </source>
</reference>
<evidence type="ECO:0000259" key="10">
    <source>
        <dbReference type="Pfam" id="PF21088"/>
    </source>
</evidence>
<evidence type="ECO:0000256" key="6">
    <source>
        <dbReference type="ARBA" id="ARBA00023136"/>
    </source>
</evidence>
<evidence type="ECO:0000256" key="5">
    <source>
        <dbReference type="ARBA" id="ARBA00022989"/>
    </source>
</evidence>
<dbReference type="Proteomes" id="UP000027997">
    <property type="component" value="Unassembled WGS sequence"/>
</dbReference>
<evidence type="ECO:0000259" key="9">
    <source>
        <dbReference type="Pfam" id="PF21082"/>
    </source>
</evidence>
<evidence type="ECO:0000313" key="11">
    <source>
        <dbReference type="EMBL" id="KEI71830.1"/>
    </source>
</evidence>
<evidence type="ECO:0000313" key="12">
    <source>
        <dbReference type="Proteomes" id="UP000027997"/>
    </source>
</evidence>
<dbReference type="SUPFAM" id="SSF82861">
    <property type="entry name" value="Mechanosensitive channel protein MscS (YggB), transmembrane region"/>
    <property type="match status" value="1"/>
</dbReference>
<dbReference type="Pfam" id="PF21082">
    <property type="entry name" value="MS_channel_3rd"/>
    <property type="match status" value="1"/>
</dbReference>
<evidence type="ECO:0000256" key="3">
    <source>
        <dbReference type="ARBA" id="ARBA00022475"/>
    </source>
</evidence>
<comment type="caution">
    <text evidence="11">The sequence shown here is derived from an EMBL/GenBank/DDBJ whole genome shotgun (WGS) entry which is preliminary data.</text>
</comment>
<dbReference type="InterPro" id="IPR006685">
    <property type="entry name" value="MscS_channel_2nd"/>
</dbReference>
<evidence type="ECO:0000256" key="7">
    <source>
        <dbReference type="SAM" id="Phobius"/>
    </source>
</evidence>
<feature type="transmembrane region" description="Helical" evidence="7">
    <location>
        <begin position="14"/>
        <end position="32"/>
    </location>
</feature>
<dbReference type="InterPro" id="IPR023408">
    <property type="entry name" value="MscS_beta-dom_sf"/>
</dbReference>
<dbReference type="PANTHER" id="PTHR43634:SF2">
    <property type="entry name" value="LOW CONDUCTANCE MECHANOSENSITIVE CHANNEL YNAI"/>
    <property type="match status" value="1"/>
</dbReference>
<feature type="domain" description="Mechanosensitive ion channel MscS" evidence="8">
    <location>
        <begin position="178"/>
        <end position="247"/>
    </location>
</feature>
<gene>
    <name evidence="11" type="ORF">GV64_14755</name>
</gene>
<dbReference type="Gene3D" id="3.30.70.100">
    <property type="match status" value="1"/>
</dbReference>
<keyword evidence="3" id="KW-1003">Cell membrane</keyword>
<proteinExistence type="inferred from homology"/>
<protein>
    <submittedName>
        <fullName evidence="11">Mechanosensitive ion channel protein MscS</fullName>
    </submittedName>
</protein>
<evidence type="ECO:0000259" key="8">
    <source>
        <dbReference type="Pfam" id="PF00924"/>
    </source>
</evidence>
<evidence type="ECO:0000256" key="1">
    <source>
        <dbReference type="ARBA" id="ARBA00004651"/>
    </source>
</evidence>
<feature type="transmembrane region" description="Helical" evidence="7">
    <location>
        <begin position="93"/>
        <end position="110"/>
    </location>
</feature>
<feature type="domain" description="Mechanosensitive ion channel transmembrane helices 2/3" evidence="10">
    <location>
        <begin position="139"/>
        <end position="177"/>
    </location>
</feature>
<dbReference type="Gene3D" id="2.30.30.60">
    <property type="match status" value="1"/>
</dbReference>
<feature type="transmembrane region" description="Helical" evidence="7">
    <location>
        <begin position="53"/>
        <end position="73"/>
    </location>
</feature>
<evidence type="ECO:0000256" key="4">
    <source>
        <dbReference type="ARBA" id="ARBA00022692"/>
    </source>
</evidence>
<comment type="subcellular location">
    <subcellularLocation>
        <location evidence="1">Cell membrane</location>
        <topology evidence="1">Multi-pass membrane protein</topology>
    </subcellularLocation>
</comment>
<sequence>MDFSSLMAGNTPEWLFQAVIAVILTAVIRFLTGKLFSKLMTKAEATQNFWDDALLSAGQKPVYLFIWVAGLSWSAEEIWEGTGNTIFEKLLSFRDLLVIILFCWVFISFIKALEYRYLQVEHKKKLDQTSVVALGRLMRVAVIITGVLVAMQALGYSLSGILAFGGVGGLAVGFAAKDMLANFFGGWMIYVDKPFRVGDWISSPDKNIEGTVEYIGWRQTRILTFSRRPLYVPNATFMNISVENPSRMQNRRIKQVFGLRYCDSENVGPILEEVRSYLQRHDGIDQDKIIMVNFIRFGASSLDCQIYCFTKTTDWATYLLIQEKVLLEIVQIIHRNGADIAFPTRTLDVPVETKKEQESFEYRIKTSIQEGAKV</sequence>
<dbReference type="EMBL" id="JOJP01000001">
    <property type="protein sequence ID" value="KEI71830.1"/>
    <property type="molecule type" value="Genomic_DNA"/>
</dbReference>
<dbReference type="InterPro" id="IPR010920">
    <property type="entry name" value="LSM_dom_sf"/>
</dbReference>
<dbReference type="GO" id="GO:0005886">
    <property type="term" value="C:plasma membrane"/>
    <property type="evidence" value="ECO:0007669"/>
    <property type="project" value="UniProtKB-SubCell"/>
</dbReference>
<dbReference type="eggNOG" id="COG0668">
    <property type="taxonomic scope" value="Bacteria"/>
</dbReference>
<dbReference type="InterPro" id="IPR045042">
    <property type="entry name" value="YnaI-like"/>
</dbReference>
<dbReference type="InterPro" id="IPR049278">
    <property type="entry name" value="MS_channel_C"/>
</dbReference>
<keyword evidence="6 7" id="KW-0472">Membrane</keyword>
<name>A0A081KCF4_9GAMM</name>
<dbReference type="Pfam" id="PF00924">
    <property type="entry name" value="MS_channel_2nd"/>
    <property type="match status" value="1"/>
</dbReference>
<comment type="similarity">
    <text evidence="2">Belongs to the MscS (TC 1.A.23) family.</text>
</comment>
<dbReference type="STRING" id="305900.GV64_14755"/>
<dbReference type="Pfam" id="PF21088">
    <property type="entry name" value="MS_channel_1st"/>
    <property type="match status" value="1"/>
</dbReference>
<organism evidence="11 12">
    <name type="scientific">Endozoicomonas elysicola</name>
    <dbReference type="NCBI Taxonomy" id="305900"/>
    <lineage>
        <taxon>Bacteria</taxon>
        <taxon>Pseudomonadati</taxon>
        <taxon>Pseudomonadota</taxon>
        <taxon>Gammaproteobacteria</taxon>
        <taxon>Oceanospirillales</taxon>
        <taxon>Endozoicomonadaceae</taxon>
        <taxon>Endozoicomonas</taxon>
    </lineage>
</organism>
<dbReference type="AlphaFoldDB" id="A0A081KCF4"/>
<dbReference type="InterPro" id="IPR049142">
    <property type="entry name" value="MS_channel_1st"/>
</dbReference>